<protein>
    <submittedName>
        <fullName evidence="2">Uncharacterized protein</fullName>
    </submittedName>
</protein>
<feature type="compositionally biased region" description="Acidic residues" evidence="1">
    <location>
        <begin position="309"/>
        <end position="319"/>
    </location>
</feature>
<reference evidence="2" key="1">
    <citation type="submission" date="2021-01" db="EMBL/GenBank/DDBJ databases">
        <authorList>
            <person name="Corre E."/>
            <person name="Pelletier E."/>
            <person name="Niang G."/>
            <person name="Scheremetjew M."/>
            <person name="Finn R."/>
            <person name="Kale V."/>
            <person name="Holt S."/>
            <person name="Cochrane G."/>
            <person name="Meng A."/>
            <person name="Brown T."/>
            <person name="Cohen L."/>
        </authorList>
    </citation>
    <scope>NUCLEOTIDE SEQUENCE</scope>
    <source>
        <strain evidence="2">308</strain>
    </source>
</reference>
<feature type="compositionally biased region" description="Basic residues" evidence="1">
    <location>
        <begin position="224"/>
        <end position="235"/>
    </location>
</feature>
<proteinExistence type="predicted"/>
<feature type="region of interest" description="Disordered" evidence="1">
    <location>
        <begin position="102"/>
        <end position="346"/>
    </location>
</feature>
<evidence type="ECO:0000313" key="2">
    <source>
        <dbReference type="EMBL" id="CAD8892292.1"/>
    </source>
</evidence>
<accession>A0A7S1BPA1</accession>
<feature type="compositionally biased region" description="Polar residues" evidence="1">
    <location>
        <begin position="337"/>
        <end position="346"/>
    </location>
</feature>
<feature type="compositionally biased region" description="Basic and acidic residues" evidence="1">
    <location>
        <begin position="185"/>
        <end position="223"/>
    </location>
</feature>
<evidence type="ECO:0000256" key="1">
    <source>
        <dbReference type="SAM" id="MobiDB-lite"/>
    </source>
</evidence>
<feature type="compositionally biased region" description="Basic and acidic residues" evidence="1">
    <location>
        <begin position="102"/>
        <end position="146"/>
    </location>
</feature>
<name>A0A7S1BPA1_9STRA</name>
<gene>
    <name evidence="2" type="ORF">CHYS00102_LOCUS19498</name>
</gene>
<dbReference type="AlphaFoldDB" id="A0A7S1BPA1"/>
<sequence>MIAQLFCFHIKLQSMGLTTYSYITRQRQLASRKEEKGRDNCVAWARRLSRRDWTCRQFPSTFLCQSRGGAFGDVEGCRGECMPCPNVREGRGRPRFAVIKDSFEGSGSKDNDAKDDDAVADPKPRRGRSKAVDEDAEHEPRDESIEHTLTSFYKTTETEGDEENYPTDCPIRPTDYPTNYPTDYPTDRPWDDSAHDAEEAVVRGRQGDEADPSEERKSAEKPPCRRSRRGVARRPRNNDTSGFWEEEVPEGALPPEAERLPQSPEEGTAAVGCDISTVSSVEEGGASPGAGTDGLDKTLPLTDSSGDALPDDQEAEDFQVVDWPEMMDGQEVEWPSKPSNDNEQNC</sequence>
<organism evidence="2">
    <name type="scientific">Corethron hystrix</name>
    <dbReference type="NCBI Taxonomy" id="216773"/>
    <lineage>
        <taxon>Eukaryota</taxon>
        <taxon>Sar</taxon>
        <taxon>Stramenopiles</taxon>
        <taxon>Ochrophyta</taxon>
        <taxon>Bacillariophyta</taxon>
        <taxon>Coscinodiscophyceae</taxon>
        <taxon>Corethrophycidae</taxon>
        <taxon>Corethrales</taxon>
        <taxon>Corethraceae</taxon>
        <taxon>Corethron</taxon>
    </lineage>
</organism>
<dbReference type="EMBL" id="HBFR01027008">
    <property type="protein sequence ID" value="CAD8892292.1"/>
    <property type="molecule type" value="Transcribed_RNA"/>
</dbReference>